<feature type="non-terminal residue" evidence="9">
    <location>
        <position position="497"/>
    </location>
</feature>
<dbReference type="GeneID" id="25910880"/>
<dbReference type="InterPro" id="IPR026082">
    <property type="entry name" value="ABCA"/>
</dbReference>
<dbReference type="GO" id="GO:0140359">
    <property type="term" value="F:ABC-type transporter activity"/>
    <property type="evidence" value="ECO:0007669"/>
    <property type="project" value="InterPro"/>
</dbReference>
<dbReference type="STRING" id="667725.A0A0L0FK83"/>
<dbReference type="AlphaFoldDB" id="A0A0L0FK83"/>
<name>A0A0L0FK83_9EUKA</name>
<accession>A0A0L0FK83</accession>
<evidence type="ECO:0000256" key="2">
    <source>
        <dbReference type="ARBA" id="ARBA00022448"/>
    </source>
</evidence>
<organism evidence="9 10">
    <name type="scientific">Sphaeroforma arctica JP610</name>
    <dbReference type="NCBI Taxonomy" id="667725"/>
    <lineage>
        <taxon>Eukaryota</taxon>
        <taxon>Ichthyosporea</taxon>
        <taxon>Ichthyophonida</taxon>
        <taxon>Sphaeroforma</taxon>
    </lineage>
</organism>
<reference evidence="9 10" key="1">
    <citation type="submission" date="2011-02" db="EMBL/GenBank/DDBJ databases">
        <title>The Genome Sequence of Sphaeroforma arctica JP610.</title>
        <authorList>
            <consortium name="The Broad Institute Genome Sequencing Platform"/>
            <person name="Russ C."/>
            <person name="Cuomo C."/>
            <person name="Young S.K."/>
            <person name="Zeng Q."/>
            <person name="Gargeya S."/>
            <person name="Alvarado L."/>
            <person name="Berlin A."/>
            <person name="Chapman S.B."/>
            <person name="Chen Z."/>
            <person name="Freedman E."/>
            <person name="Gellesch M."/>
            <person name="Goldberg J."/>
            <person name="Griggs A."/>
            <person name="Gujja S."/>
            <person name="Heilman E."/>
            <person name="Heiman D."/>
            <person name="Howarth C."/>
            <person name="Mehta T."/>
            <person name="Neiman D."/>
            <person name="Pearson M."/>
            <person name="Roberts A."/>
            <person name="Saif S."/>
            <person name="Shea T."/>
            <person name="Shenoy N."/>
            <person name="Sisk P."/>
            <person name="Stolte C."/>
            <person name="Sykes S."/>
            <person name="White J."/>
            <person name="Yandava C."/>
            <person name="Burger G."/>
            <person name="Gray M.W."/>
            <person name="Holland P.W.H."/>
            <person name="King N."/>
            <person name="Lang F.B.F."/>
            <person name="Roger A.J."/>
            <person name="Ruiz-Trillo I."/>
            <person name="Haas B."/>
            <person name="Nusbaum C."/>
            <person name="Birren B."/>
        </authorList>
    </citation>
    <scope>NUCLEOTIDE SEQUENCE [LARGE SCALE GENOMIC DNA]</scope>
    <source>
        <strain evidence="9 10">JP610</strain>
    </source>
</reference>
<feature type="transmembrane region" description="Helical" evidence="7">
    <location>
        <begin position="425"/>
        <end position="444"/>
    </location>
</feature>
<evidence type="ECO:0000313" key="10">
    <source>
        <dbReference type="Proteomes" id="UP000054560"/>
    </source>
</evidence>
<keyword evidence="4" id="KW-0677">Repeat</keyword>
<feature type="transmembrane region" description="Helical" evidence="7">
    <location>
        <begin position="320"/>
        <end position="340"/>
    </location>
</feature>
<dbReference type="Proteomes" id="UP000054560">
    <property type="component" value="Unassembled WGS sequence"/>
</dbReference>
<dbReference type="Pfam" id="PF12698">
    <property type="entry name" value="ABC2_membrane_3"/>
    <property type="match status" value="1"/>
</dbReference>
<feature type="domain" description="ABC-2 type transporter transmembrane" evidence="8">
    <location>
        <begin position="181"/>
        <end position="446"/>
    </location>
</feature>
<evidence type="ECO:0000256" key="7">
    <source>
        <dbReference type="SAM" id="Phobius"/>
    </source>
</evidence>
<comment type="subcellular location">
    <subcellularLocation>
        <location evidence="1">Membrane</location>
        <topology evidence="1">Multi-pass membrane protein</topology>
    </subcellularLocation>
</comment>
<dbReference type="OrthoDB" id="6512918at2759"/>
<evidence type="ECO:0000313" key="9">
    <source>
        <dbReference type="EMBL" id="KNC77160.1"/>
    </source>
</evidence>
<evidence type="ECO:0000256" key="4">
    <source>
        <dbReference type="ARBA" id="ARBA00022737"/>
    </source>
</evidence>
<keyword evidence="3 7" id="KW-0812">Transmembrane</keyword>
<feature type="transmembrane region" description="Helical" evidence="7">
    <location>
        <begin position="285"/>
        <end position="308"/>
    </location>
</feature>
<evidence type="ECO:0000256" key="6">
    <source>
        <dbReference type="ARBA" id="ARBA00023136"/>
    </source>
</evidence>
<keyword evidence="6 7" id="KW-0472">Membrane</keyword>
<keyword evidence="5 7" id="KW-1133">Transmembrane helix</keyword>
<sequence length="497" mass="55468">MGQTLLLIWKNGLLKLRQPVALCVELLMPLLLIAIAAGVKQALPSTDIPESMRRSFSLPAFYNASVQRTSDDITTASLLFTRPIAYTPTGGQVDEVLDIVRASVLELVGFNASFVGFDTEDEMLSYAVEANEQLQLLAALSWANIDQPNTPQATIPAAAEYTIRQDEEATYETDSQFPERIPLGPRTGRRYQQLGFVMIQNMVDQAIIQQKSGLPLVPIQVIQQPAPYPAYTEDDFARGLGFFLPLFTVFSFLYPCAMITKNLVMEKELRLREAQRLMGCKNRTFWFSWWVVSFMILGSSTAFVGMMLLLTKVVSDTSAAVIYILLYCNVLATISFGFMVSSFFSRAKVAAAMGACLYFIFYIPYFFISPNARYDSLGNGAKLLVSFFSPTAFGLATKVISGYEEQGKTLDMSNFNEPATFNDDFTVAMACAMLLIDTVLYFLITMYLDNVFPGTYGIPQKWYYFVSPTYWRGPKGGQITETDDVDGAVEGDDMERV</sequence>
<gene>
    <name evidence="9" type="ORF">SARC_10376</name>
</gene>
<dbReference type="PANTHER" id="PTHR19229:SF36">
    <property type="entry name" value="ATP-BINDING CASSETTE SUB-FAMILY A MEMBER 2"/>
    <property type="match status" value="1"/>
</dbReference>
<proteinExistence type="predicted"/>
<keyword evidence="2" id="KW-0813">Transport</keyword>
<feature type="transmembrane region" description="Helical" evidence="7">
    <location>
        <begin position="242"/>
        <end position="264"/>
    </location>
</feature>
<dbReference type="EMBL" id="KQ242821">
    <property type="protein sequence ID" value="KNC77160.1"/>
    <property type="molecule type" value="Genomic_DNA"/>
</dbReference>
<dbReference type="PANTHER" id="PTHR19229">
    <property type="entry name" value="ATP-BINDING CASSETTE TRANSPORTER SUBFAMILY A ABCA"/>
    <property type="match status" value="1"/>
</dbReference>
<evidence type="ECO:0000259" key="8">
    <source>
        <dbReference type="Pfam" id="PF12698"/>
    </source>
</evidence>
<dbReference type="GO" id="GO:0005319">
    <property type="term" value="F:lipid transporter activity"/>
    <property type="evidence" value="ECO:0007669"/>
    <property type="project" value="TreeGrafter"/>
</dbReference>
<dbReference type="eggNOG" id="KOG0059">
    <property type="taxonomic scope" value="Eukaryota"/>
</dbReference>
<dbReference type="InterPro" id="IPR013525">
    <property type="entry name" value="ABC2_TM"/>
</dbReference>
<evidence type="ECO:0000256" key="5">
    <source>
        <dbReference type="ARBA" id="ARBA00022989"/>
    </source>
</evidence>
<keyword evidence="10" id="KW-1185">Reference proteome</keyword>
<feature type="transmembrane region" description="Helical" evidence="7">
    <location>
        <begin position="349"/>
        <end position="368"/>
    </location>
</feature>
<dbReference type="RefSeq" id="XP_014151062.1">
    <property type="nucleotide sequence ID" value="XM_014295587.1"/>
</dbReference>
<dbReference type="GO" id="GO:0016020">
    <property type="term" value="C:membrane"/>
    <property type="evidence" value="ECO:0007669"/>
    <property type="project" value="UniProtKB-SubCell"/>
</dbReference>
<protein>
    <recommendedName>
        <fullName evidence="8">ABC-2 type transporter transmembrane domain-containing protein</fullName>
    </recommendedName>
</protein>
<evidence type="ECO:0000256" key="3">
    <source>
        <dbReference type="ARBA" id="ARBA00022692"/>
    </source>
</evidence>
<evidence type="ECO:0000256" key="1">
    <source>
        <dbReference type="ARBA" id="ARBA00004141"/>
    </source>
</evidence>